<accession>A0A5A7U0B5</accession>
<evidence type="ECO:0000259" key="2">
    <source>
        <dbReference type="Pfam" id="PF03108"/>
    </source>
</evidence>
<gene>
    <name evidence="3" type="ORF">E6C27_scaffold115G001610</name>
</gene>
<feature type="domain" description="Transposase MuDR plant" evidence="2">
    <location>
        <begin position="59"/>
        <end position="118"/>
    </location>
</feature>
<dbReference type="PANTHER" id="PTHR31973">
    <property type="entry name" value="POLYPROTEIN, PUTATIVE-RELATED"/>
    <property type="match status" value="1"/>
</dbReference>
<evidence type="ECO:0000313" key="4">
    <source>
        <dbReference type="Proteomes" id="UP000321393"/>
    </source>
</evidence>
<dbReference type="STRING" id="1194695.A0A5A7U0B5"/>
<name>A0A5A7U0B5_CUCMM</name>
<protein>
    <submittedName>
        <fullName evidence="3">MuDR family transposase</fullName>
    </submittedName>
</protein>
<comment type="caution">
    <text evidence="3">The sequence shown here is derived from an EMBL/GenBank/DDBJ whole genome shotgun (WGS) entry which is preliminary data.</text>
</comment>
<dbReference type="OrthoDB" id="1139844at2759"/>
<feature type="compositionally biased region" description="Basic residues" evidence="1">
    <location>
        <begin position="248"/>
        <end position="262"/>
    </location>
</feature>
<dbReference type="EMBL" id="SSTE01013117">
    <property type="protein sequence ID" value="KAA0047666.1"/>
    <property type="molecule type" value="Genomic_DNA"/>
</dbReference>
<evidence type="ECO:0000256" key="1">
    <source>
        <dbReference type="SAM" id="MobiDB-lite"/>
    </source>
</evidence>
<reference evidence="3 4" key="1">
    <citation type="submission" date="2019-08" db="EMBL/GenBank/DDBJ databases">
        <title>Draft genome sequences of two oriental melons (Cucumis melo L. var makuwa).</title>
        <authorList>
            <person name="Kwon S.-Y."/>
        </authorList>
    </citation>
    <scope>NUCLEOTIDE SEQUENCE [LARGE SCALE GENOMIC DNA]</scope>
    <source>
        <strain evidence="4">cv. SW 3</strain>
        <tissue evidence="3">Leaf</tissue>
    </source>
</reference>
<dbReference type="PANTHER" id="PTHR31973:SF187">
    <property type="entry name" value="MUTATOR TRANSPOSASE MUDRA PROTEIN"/>
    <property type="match status" value="1"/>
</dbReference>
<dbReference type="InterPro" id="IPR004332">
    <property type="entry name" value="Transposase_MuDR"/>
</dbReference>
<proteinExistence type="predicted"/>
<evidence type="ECO:0000313" key="3">
    <source>
        <dbReference type="EMBL" id="KAA0047666.1"/>
    </source>
</evidence>
<organism evidence="3 4">
    <name type="scientific">Cucumis melo var. makuwa</name>
    <name type="common">Oriental melon</name>
    <dbReference type="NCBI Taxonomy" id="1194695"/>
    <lineage>
        <taxon>Eukaryota</taxon>
        <taxon>Viridiplantae</taxon>
        <taxon>Streptophyta</taxon>
        <taxon>Embryophyta</taxon>
        <taxon>Tracheophyta</taxon>
        <taxon>Spermatophyta</taxon>
        <taxon>Magnoliopsida</taxon>
        <taxon>eudicotyledons</taxon>
        <taxon>Gunneridae</taxon>
        <taxon>Pentapetalae</taxon>
        <taxon>rosids</taxon>
        <taxon>fabids</taxon>
        <taxon>Cucurbitales</taxon>
        <taxon>Cucurbitaceae</taxon>
        <taxon>Benincaseae</taxon>
        <taxon>Cucumis</taxon>
    </lineage>
</organism>
<feature type="compositionally biased region" description="Basic and acidic residues" evidence="1">
    <location>
        <begin position="232"/>
        <end position="242"/>
    </location>
</feature>
<dbReference type="Proteomes" id="UP000321393">
    <property type="component" value="Unassembled WGS sequence"/>
</dbReference>
<dbReference type="AlphaFoldDB" id="A0A5A7U0B5"/>
<sequence length="297" mass="34176">MLVLSKLPDNDLLIVVDTAPATDIGNTPYMSSEVPRTEDSRTENVIIDLNAFESPNTVIHIRVGSMFRQKSVLKKAIYMLALNSSFELVTVRSNLTSFDIRCKDPSCPWYLRASVFKKSDIWIVRKFTDTHLCSVDVVKNDHKQATSSIVSECTKLIFKTNDKASCRPSNVINYMKIHHGVNISYDKAWRGREIALNSIRDTPEDSYAMLSAFSDALIRNNPGIKNFMQKTEQESKDQKEQLTDTLHNSRRKSIERRKACRQRKTTVQQRLWKINRLWKNQKGRYGRKTKGVQTAEN</sequence>
<dbReference type="Pfam" id="PF03108">
    <property type="entry name" value="DBD_Tnp_Mut"/>
    <property type="match status" value="1"/>
</dbReference>
<feature type="region of interest" description="Disordered" evidence="1">
    <location>
        <begin position="232"/>
        <end position="262"/>
    </location>
</feature>